<organism evidence="18">
    <name type="scientific">Paramoeba pemaquidensis</name>
    <dbReference type="NCBI Taxonomy" id="180228"/>
    <lineage>
        <taxon>Eukaryota</taxon>
        <taxon>Amoebozoa</taxon>
        <taxon>Discosea</taxon>
        <taxon>Flabellinia</taxon>
        <taxon>Dactylopodida</taxon>
        <taxon>Paramoebidae</taxon>
        <taxon>Paramoeba</taxon>
    </lineage>
</organism>
<protein>
    <recommendedName>
        <fullName evidence="5">Delta-aminolevulinic acid dehydratase</fullName>
        <ecNumber evidence="4">4.2.1.24</ecNumber>
    </recommendedName>
    <alternativeName>
        <fullName evidence="12">Porphobilinogen synthase</fullName>
    </alternativeName>
</protein>
<evidence type="ECO:0000256" key="8">
    <source>
        <dbReference type="ARBA" id="ARBA00023133"/>
    </source>
</evidence>
<keyword evidence="9" id="KW-0456">Lyase</keyword>
<feature type="binding site" evidence="15">
    <location>
        <position position="226"/>
    </location>
    <ligand>
        <name>5-aminolevulinate</name>
        <dbReference type="ChEBI" id="CHEBI:356416"/>
        <label>1</label>
    </ligand>
</feature>
<evidence type="ECO:0000256" key="1">
    <source>
        <dbReference type="ARBA" id="ARBA00001947"/>
    </source>
</evidence>
<evidence type="ECO:0000256" key="2">
    <source>
        <dbReference type="ARBA" id="ARBA00004694"/>
    </source>
</evidence>
<evidence type="ECO:0000256" key="14">
    <source>
        <dbReference type="PIRSR" id="PIRSR001415-1"/>
    </source>
</evidence>
<comment type="similarity">
    <text evidence="3 17">Belongs to the ALAD family.</text>
</comment>
<feature type="binding site" evidence="16">
    <location>
        <position position="127"/>
    </location>
    <ligand>
        <name>Zn(2+)</name>
        <dbReference type="ChEBI" id="CHEBI:29105"/>
        <note>catalytic</note>
    </ligand>
</feature>
<evidence type="ECO:0000256" key="17">
    <source>
        <dbReference type="RuleBase" id="RU004161"/>
    </source>
</evidence>
<evidence type="ECO:0000256" key="3">
    <source>
        <dbReference type="ARBA" id="ARBA00008055"/>
    </source>
</evidence>
<dbReference type="GO" id="GO:0008270">
    <property type="term" value="F:zinc ion binding"/>
    <property type="evidence" value="ECO:0007669"/>
    <property type="project" value="TreeGrafter"/>
</dbReference>
<comment type="pathway">
    <text evidence="2">Porphyrin-containing compound metabolism; protoporphyrin-IX biosynthesis; coproporphyrinogen-III from 5-aminolevulinate: step 1/4.</text>
</comment>
<sequence length="335" mass="36569">MSAYQPGAQDCFHSAIAHPVTRKWQQENTSIEKHQLIYPLFIVIGKGVTQPIGSMPGINRYSVDTMIEHLKPLVALGLESVMLFGVVEEDLKDETGFFATSPNSPVIKAIKAIRKEFPTVLICADVCLCAYTTHHHCGILNDEGNISNSPSIARLAMMAVALGAAGCQVVAPSDMMDGRVGAIKQAIKEANLPHEVSVMSYSAKFASAYYGPFRDAAASGVQGGDRKCYQLPPAARGLAIRAIERDLREGADFIMVKPCTAYMDIVREAKERSHVPVCVYHVSGEFAMLHHAANAGVLSLRDGVMETFRCLRRAGADIIITYFTPQVLEWLSEKQ</sequence>
<evidence type="ECO:0000256" key="4">
    <source>
        <dbReference type="ARBA" id="ARBA00012053"/>
    </source>
</evidence>
<evidence type="ECO:0000256" key="10">
    <source>
        <dbReference type="ARBA" id="ARBA00023244"/>
    </source>
</evidence>
<proteinExistence type="inferred from homology"/>
<dbReference type="EC" id="4.2.1.24" evidence="4"/>
<dbReference type="Gene3D" id="3.20.20.70">
    <property type="entry name" value="Aldolase class I"/>
    <property type="match status" value="1"/>
</dbReference>
<dbReference type="Pfam" id="PF00490">
    <property type="entry name" value="ALAD"/>
    <property type="match status" value="1"/>
</dbReference>
<evidence type="ECO:0000256" key="9">
    <source>
        <dbReference type="ARBA" id="ARBA00023239"/>
    </source>
</evidence>
<keyword evidence="8" id="KW-0350">Heme biosynthesis</keyword>
<evidence type="ECO:0000256" key="6">
    <source>
        <dbReference type="ARBA" id="ARBA00022723"/>
    </source>
</evidence>
<dbReference type="GO" id="GO:0006782">
    <property type="term" value="P:protoporphyrinogen IX biosynthetic process"/>
    <property type="evidence" value="ECO:0007669"/>
    <property type="project" value="UniProtKB-UniPathway"/>
</dbReference>
<keyword evidence="6 16" id="KW-0479">Metal-binding</keyword>
<dbReference type="PANTHER" id="PTHR11458">
    <property type="entry name" value="DELTA-AMINOLEVULINIC ACID DEHYDRATASE"/>
    <property type="match status" value="1"/>
</dbReference>
<evidence type="ECO:0000256" key="11">
    <source>
        <dbReference type="ARBA" id="ARBA00025628"/>
    </source>
</evidence>
<keyword evidence="10" id="KW-0627">Porphyrin biosynthesis</keyword>
<dbReference type="PIRSF" id="PIRSF001415">
    <property type="entry name" value="Porphbilin_synth"/>
    <property type="match status" value="1"/>
</dbReference>
<reference evidence="18" key="1">
    <citation type="journal article" date="2016" name="BMC Evol. Biol.">
        <title>Heme pathway evolution in kinetoplastid protists.</title>
        <authorList>
            <person name="Cenci U."/>
            <person name="Moog D."/>
            <person name="Curtis B.A."/>
            <person name="Tanifuji G."/>
            <person name="Eme L."/>
            <person name="Lukes J."/>
            <person name="Archibald J.M."/>
        </authorList>
    </citation>
    <scope>NUCLEOTIDE SEQUENCE</scope>
    <source>
        <strain evidence="18">CCAP 1560/4</strain>
    </source>
</reference>
<dbReference type="SUPFAM" id="SSF51569">
    <property type="entry name" value="Aldolase"/>
    <property type="match status" value="1"/>
</dbReference>
<accession>A0A167HDE7</accession>
<dbReference type="PRINTS" id="PR00144">
    <property type="entry name" value="DALDHYDRTASE"/>
</dbReference>
<comment type="catalytic activity">
    <reaction evidence="13">
        <text>2 5-aminolevulinate = porphobilinogen + 2 H2O + H(+)</text>
        <dbReference type="Rhea" id="RHEA:24064"/>
        <dbReference type="ChEBI" id="CHEBI:15377"/>
        <dbReference type="ChEBI" id="CHEBI:15378"/>
        <dbReference type="ChEBI" id="CHEBI:58126"/>
        <dbReference type="ChEBI" id="CHEBI:356416"/>
        <dbReference type="EC" id="4.2.1.24"/>
    </reaction>
</comment>
<feature type="active site" description="Schiff-base intermediate with substrate" evidence="14">
    <location>
        <position position="204"/>
    </location>
</feature>
<dbReference type="UniPathway" id="UPA00251">
    <property type="reaction ID" value="UER00318"/>
</dbReference>
<evidence type="ECO:0000256" key="5">
    <source>
        <dbReference type="ARBA" id="ARBA00020771"/>
    </source>
</evidence>
<dbReference type="PANTHER" id="PTHR11458:SF0">
    <property type="entry name" value="DELTA-AMINOLEVULINIC ACID DEHYDRATASE"/>
    <property type="match status" value="1"/>
</dbReference>
<dbReference type="EMBL" id="KU609037">
    <property type="protein sequence ID" value="ANB27683.1"/>
    <property type="molecule type" value="Genomic_DNA"/>
</dbReference>
<evidence type="ECO:0000256" key="16">
    <source>
        <dbReference type="PIRSR" id="PIRSR001415-3"/>
    </source>
</evidence>
<evidence type="ECO:0000313" key="18">
    <source>
        <dbReference type="EMBL" id="ANB27683.1"/>
    </source>
</evidence>
<comment type="function">
    <text evidence="11">Catalyzes an early step in the biosynthesis of tetrapyrroles. Binds two molecules of 5-aminolevulinate per subunit, each at a distinct site, and catalyzes their condensation to form porphobilinogen.</text>
</comment>
<dbReference type="FunFam" id="3.20.20.70:FF:000048">
    <property type="entry name" value="Delta-aminolevulinic acid dehydratase"/>
    <property type="match status" value="1"/>
</dbReference>
<feature type="active site" description="Schiff-base intermediate with substrate" evidence="14">
    <location>
        <position position="257"/>
    </location>
</feature>
<dbReference type="GO" id="GO:0005829">
    <property type="term" value="C:cytosol"/>
    <property type="evidence" value="ECO:0007669"/>
    <property type="project" value="TreeGrafter"/>
</dbReference>
<dbReference type="GO" id="GO:0004655">
    <property type="term" value="F:porphobilinogen synthase activity"/>
    <property type="evidence" value="ECO:0007669"/>
    <property type="project" value="UniProtKB-EC"/>
</dbReference>
<feature type="binding site" evidence="16">
    <location>
        <position position="129"/>
    </location>
    <ligand>
        <name>Zn(2+)</name>
        <dbReference type="ChEBI" id="CHEBI:29105"/>
        <note>catalytic</note>
    </ligand>
</feature>
<feature type="binding site" evidence="15">
    <location>
        <position position="214"/>
    </location>
    <ligand>
        <name>5-aminolevulinate</name>
        <dbReference type="ChEBI" id="CHEBI:356416"/>
        <label>1</label>
    </ligand>
</feature>
<dbReference type="InterPro" id="IPR001731">
    <property type="entry name" value="ALAD"/>
</dbReference>
<evidence type="ECO:0000256" key="12">
    <source>
        <dbReference type="ARBA" id="ARBA00032837"/>
    </source>
</evidence>
<dbReference type="InterPro" id="IPR013785">
    <property type="entry name" value="Aldolase_TIM"/>
</dbReference>
<dbReference type="AlphaFoldDB" id="A0A167HDE7"/>
<dbReference type="NCBIfam" id="NF006762">
    <property type="entry name" value="PRK09283.1"/>
    <property type="match status" value="1"/>
</dbReference>
<feature type="binding site" evidence="15">
    <location>
        <position position="322"/>
    </location>
    <ligand>
        <name>5-aminolevulinate</name>
        <dbReference type="ChEBI" id="CHEBI:356416"/>
        <label>2</label>
    </ligand>
</feature>
<comment type="cofactor">
    <cofactor evidence="1">
        <name>Zn(2+)</name>
        <dbReference type="ChEBI" id="CHEBI:29105"/>
    </cofactor>
</comment>
<dbReference type="SMART" id="SM01004">
    <property type="entry name" value="ALAD"/>
    <property type="match status" value="1"/>
</dbReference>
<feature type="binding site" evidence="16">
    <location>
        <position position="137"/>
    </location>
    <ligand>
        <name>Zn(2+)</name>
        <dbReference type="ChEBI" id="CHEBI:29105"/>
        <note>catalytic</note>
    </ligand>
</feature>
<keyword evidence="7 16" id="KW-0862">Zinc</keyword>
<name>A0A167HDE7_9EUKA</name>
<evidence type="ECO:0000256" key="15">
    <source>
        <dbReference type="PIRSR" id="PIRSR001415-2"/>
    </source>
</evidence>
<evidence type="ECO:0000256" key="7">
    <source>
        <dbReference type="ARBA" id="ARBA00022833"/>
    </source>
</evidence>
<evidence type="ECO:0000256" key="13">
    <source>
        <dbReference type="ARBA" id="ARBA00047651"/>
    </source>
</evidence>
<feature type="binding site" evidence="15">
    <location>
        <position position="283"/>
    </location>
    <ligand>
        <name>5-aminolevulinate</name>
        <dbReference type="ChEBI" id="CHEBI:356416"/>
        <label>2</label>
    </ligand>
</feature>